<dbReference type="EMBL" id="FBWH01000005">
    <property type="protein sequence ID" value="CUX08958.1"/>
    <property type="molecule type" value="Genomic_DNA"/>
</dbReference>
<reference evidence="1 2" key="1">
    <citation type="submission" date="2016-01" db="EMBL/GenBank/DDBJ databases">
        <authorList>
            <person name="Regsiter A."/>
            <person name="william w."/>
        </authorList>
    </citation>
    <scope>NUCLEOTIDE SEQUENCE [LARGE SCALE GENOMIC DNA]</scope>
    <source>
        <strain evidence="1 2">CFBP 6927</strain>
    </source>
</reference>
<organism evidence="1 2">
    <name type="scientific">Agrobacterium genomosp. 13 str. CFBP 6927</name>
    <dbReference type="NCBI Taxonomy" id="1183428"/>
    <lineage>
        <taxon>Bacteria</taxon>
        <taxon>Pseudomonadati</taxon>
        <taxon>Pseudomonadota</taxon>
        <taxon>Alphaproteobacteria</taxon>
        <taxon>Hyphomicrobiales</taxon>
        <taxon>Rhizobiaceae</taxon>
        <taxon>Rhizobium/Agrobacterium group</taxon>
        <taxon>Agrobacterium</taxon>
        <taxon>Agrobacterium tumefaciens complex</taxon>
    </lineage>
</organism>
<evidence type="ECO:0000313" key="2">
    <source>
        <dbReference type="Proteomes" id="UP000191812"/>
    </source>
</evidence>
<accession>A0ABM9VAJ2</accession>
<comment type="caution">
    <text evidence="1">The sequence shown here is derived from an EMBL/GenBank/DDBJ whole genome shotgun (WGS) entry which is preliminary data.</text>
</comment>
<protein>
    <submittedName>
        <fullName evidence="1">Uncharacterized protein</fullName>
    </submittedName>
</protein>
<sequence>MKKAMHNAHNSGAFGRLAESMLRCDIGAMSWEEFGLRNQGNDHSLPSGAFRL</sequence>
<gene>
    <name evidence="1" type="ORF">AGR13a_Cc130011</name>
</gene>
<keyword evidence="2" id="KW-1185">Reference proteome</keyword>
<proteinExistence type="predicted"/>
<name>A0ABM9VAJ2_9HYPH</name>
<evidence type="ECO:0000313" key="1">
    <source>
        <dbReference type="EMBL" id="CUX08958.1"/>
    </source>
</evidence>
<dbReference type="Proteomes" id="UP000191812">
    <property type="component" value="Unassembled WGS sequence"/>
</dbReference>